<dbReference type="EMBL" id="AFYH01044252">
    <property type="status" value="NOT_ANNOTATED_CDS"/>
    <property type="molecule type" value="Genomic_DNA"/>
</dbReference>
<dbReference type="eggNOG" id="ENOG502QQ6Q">
    <property type="taxonomic scope" value="Eukaryota"/>
</dbReference>
<dbReference type="STRING" id="7897.ENSLACP00000005239"/>
<dbReference type="HOGENOM" id="CLU_243215_0_0_1"/>
<proteinExistence type="predicted"/>
<evidence type="ECO:0000313" key="2">
    <source>
        <dbReference type="Ensembl" id="ENSLACP00000005239.1"/>
    </source>
</evidence>
<dbReference type="Proteomes" id="UP000008672">
    <property type="component" value="Unassembled WGS sequence"/>
</dbReference>
<dbReference type="InterPro" id="IPR008382">
    <property type="entry name" value="SPHK1-interactor_AKAP_110"/>
</dbReference>
<evidence type="ECO:0000313" key="3">
    <source>
        <dbReference type="Proteomes" id="UP000008672"/>
    </source>
</evidence>
<dbReference type="OMA" id="VNVFANE"/>
<feature type="compositionally biased region" description="Basic and acidic residues" evidence="1">
    <location>
        <begin position="1416"/>
        <end position="1425"/>
    </location>
</feature>
<name>H3A6G8_LATCH</name>
<dbReference type="EMBL" id="AFYH01044248">
    <property type="status" value="NOT_ANNOTATED_CDS"/>
    <property type="molecule type" value="Genomic_DNA"/>
</dbReference>
<reference evidence="2" key="3">
    <citation type="submission" date="2025-09" db="UniProtKB">
        <authorList>
            <consortium name="Ensembl"/>
        </authorList>
    </citation>
    <scope>IDENTIFICATION</scope>
</reference>
<organism evidence="2 3">
    <name type="scientific">Latimeria chalumnae</name>
    <name type="common">Coelacanth</name>
    <dbReference type="NCBI Taxonomy" id="7897"/>
    <lineage>
        <taxon>Eukaryota</taxon>
        <taxon>Metazoa</taxon>
        <taxon>Chordata</taxon>
        <taxon>Craniata</taxon>
        <taxon>Vertebrata</taxon>
        <taxon>Euteleostomi</taxon>
        <taxon>Coelacanthiformes</taxon>
        <taxon>Coelacanthidae</taxon>
        <taxon>Latimeria</taxon>
    </lineage>
</organism>
<dbReference type="EMBL" id="AFYH01044251">
    <property type="status" value="NOT_ANNOTATED_CDS"/>
    <property type="molecule type" value="Genomic_DNA"/>
</dbReference>
<feature type="compositionally biased region" description="Low complexity" evidence="1">
    <location>
        <begin position="1426"/>
        <end position="1437"/>
    </location>
</feature>
<dbReference type="Ensembl" id="ENSLACT00000005286.1">
    <property type="protein sequence ID" value="ENSLACP00000005239.1"/>
    <property type="gene ID" value="ENSLACG00000004654.1"/>
</dbReference>
<reference evidence="3" key="1">
    <citation type="submission" date="2011-08" db="EMBL/GenBank/DDBJ databases">
        <title>The draft genome of Latimeria chalumnae.</title>
        <authorList>
            <person name="Di Palma F."/>
            <person name="Alfoldi J."/>
            <person name="Johnson J."/>
            <person name="Berlin A."/>
            <person name="Gnerre S."/>
            <person name="Jaffe D."/>
            <person name="MacCallum I."/>
            <person name="Young S."/>
            <person name="Walker B.J."/>
            <person name="Lander E."/>
            <person name="Lindblad-Toh K."/>
        </authorList>
    </citation>
    <scope>NUCLEOTIDE SEQUENCE [LARGE SCALE GENOMIC DNA]</scope>
    <source>
        <strain evidence="3">Wild caught</strain>
    </source>
</reference>
<evidence type="ECO:0000256" key="1">
    <source>
        <dbReference type="SAM" id="MobiDB-lite"/>
    </source>
</evidence>
<dbReference type="FunCoup" id="H3A6G8">
    <property type="interactions" value="126"/>
</dbReference>
<dbReference type="GO" id="GO:0005739">
    <property type="term" value="C:mitochondrion"/>
    <property type="evidence" value="ECO:0007669"/>
    <property type="project" value="TreeGrafter"/>
</dbReference>
<feature type="region of interest" description="Disordered" evidence="1">
    <location>
        <begin position="1406"/>
        <end position="1488"/>
    </location>
</feature>
<dbReference type="GeneTree" id="ENSGT00940000153313"/>
<reference evidence="2" key="2">
    <citation type="submission" date="2025-08" db="UniProtKB">
        <authorList>
            <consortium name="Ensembl"/>
        </authorList>
    </citation>
    <scope>IDENTIFICATION</scope>
</reference>
<dbReference type="PANTHER" id="PTHR10226:SF7">
    <property type="entry name" value="A-KINASE ANCHOR PROTEIN SPHKAP"/>
    <property type="match status" value="1"/>
</dbReference>
<dbReference type="InParanoid" id="H3A6G8"/>
<dbReference type="EMBL" id="AFYH01044250">
    <property type="status" value="NOT_ANNOTATED_CDS"/>
    <property type="molecule type" value="Genomic_DNA"/>
</dbReference>
<accession>H3A6G8</accession>
<dbReference type="GO" id="GO:0051018">
    <property type="term" value="F:protein kinase A binding"/>
    <property type="evidence" value="ECO:0007669"/>
    <property type="project" value="TreeGrafter"/>
</dbReference>
<dbReference type="PANTHER" id="PTHR10226">
    <property type="entry name" value="A KINASE ANCHOR PROTEIN"/>
    <property type="match status" value="1"/>
</dbReference>
<sequence length="1592" mass="178193">ICFVNLDGNKQDYRKNELEQKLVSVSPDLPNLISSLNVQQPKDNEIFLLSGLAAPSNCQADLDFPQDSGSADVCLVQCARGHRCDYSSCVIFEINKFLIGMEFVQERQLQLKAGSTLKPEDDTNCSVSSIEEDFLTASEHLDDNDSDDFKYGSEKVNVLDPSSDARRTKGKGLGNLQVKKDRELFSLTNNCLYKEHATSGKMACSKKILNVATEKLVLQTVDKTTHQLHCQSEFSVRDNLIPDTDSKESFKSSSHKVYALNDLEDIYSMNITKDGKSCQWIVHPSEWDQLKTETEDLGEKDLTHMPLENKQHVAGQYATNLAESVLQDAFIRLSQSQPAFTTEGAVCPQVDYNTLLSANNRKADAKRPSQSWNELPKIVIVQSPDNCENTSDWPGVVSESPTEVLNFVYEDNVTVNGSPSCEHPASPVEVALAYAASVIGTISSPHTTERVKLEQDCQYLTENSTEAQECDKVATAEANQEHPEIDYSFFSALCGMTKLASAVAVVGLSENNEVNYPTTSCGLLAAAEASTAITLHCSVAVGSGMNNFTENIAELLLKEASKILTLPDNYQNVGDFIETINSKITETVMRPKTSKLKELTIDEFAENFSNIILTHSMEKTKNKIQINNQDRNSNSAFNLQDNFIETVNELLFNVMYFTCKKVGEFAKQDTDSKSIFETAQNNIKIIPQNCSYGNEVDCFEDVNFFLKKEDQKSVINTKKESQVQEINTEVMEDMLKSMLYCNSVNTSQDSREPMGSTESNMIVMDISSSQSQNSSQKLKDSCLDSENSVVSAEYQCPLNEQKCIKNDAKVQHKQKHKCDLIQHTLLCPQPVLQIIHPTDVSYSIADFAEQLATTVVSMATEMAAICLENSNGKQPWFSAWKKGTEYLVPQSLSCRTIKRKKEAQPNASVTRKHRAPRLSEIKRKTEEHPELKERLMNRVIDESVNLDDIPDPVNTFATEVTSKIMNLTELSVDHVHQGQSNTKNRLHCERWNRGKASSCESIPEEDIDSSYTIRTLGLTTNVSQPLSRGSSVSKQSSCESITDEFSRFMVNQMESEGRGFDLLLDYYAGTNANNILSSAMQQVTPKNGHLSVKPSCPSKQSSTESITEEFYRYMLKELDKENKESASIRNTKEWSNSLFPPSPRMPFCLRQSSVPDSRPSDTRLMVNAPVKANSFDGFAQNFHSDTHSIQPLNTISSPALCKSDSCLYQRCKTDQITDMLIHETWSSSIEALMRKNKIITDDNENTDHDEAISGSRPHVELYANKLAADIVECGKSLIGVHQDPFDATNKLSLTERRRCFTSKSNVNFKQPAADKMNSEVEKKYFPSNDPVSVHSTSLPHCPREVPLIQIGDQREEFNEDTESCTSYVSPSGTIKKTLNKEKSSEVNCRENSDLSYLVHSSITNFTSEKIPGPKNEVAKDTKPTEESPISLSSSDESTGSWSQLVNEEDHHDDTSSYLQLSDSTKSEHLEQSVLSKEQQENTDECTSGLSVETSSCQKDLLVINFDLEPDCADSELRATLQWIAASELGTPAIYFRKSQDKMIQKFLDVVRFIHQKSWKVGDLFHAVIQYSKLQEENSELKLSLFDWLLQYG</sequence>
<protein>
    <submittedName>
        <fullName evidence="2">SPHK1 interactor, AKAP domain containing</fullName>
    </submittedName>
</protein>
<dbReference type="EMBL" id="AFYH01044249">
    <property type="status" value="NOT_ANNOTATED_CDS"/>
    <property type="molecule type" value="Genomic_DNA"/>
</dbReference>
<gene>
    <name evidence="2" type="primary">SPHKAP</name>
</gene>
<keyword evidence="3" id="KW-1185">Reference proteome</keyword>